<proteinExistence type="predicted"/>
<comment type="caution">
    <text evidence="2">The sequence shown here is derived from an EMBL/GenBank/DDBJ whole genome shotgun (WGS) entry which is preliminary data.</text>
</comment>
<dbReference type="Proteomes" id="UP001209540">
    <property type="component" value="Unassembled WGS sequence"/>
</dbReference>
<accession>A0AAD5KWC9</accession>
<reference evidence="2" key="1">
    <citation type="journal article" date="2022" name="IScience">
        <title>Evolution of zygomycete secretomes and the origins of terrestrial fungal ecologies.</title>
        <authorList>
            <person name="Chang Y."/>
            <person name="Wang Y."/>
            <person name="Mondo S."/>
            <person name="Ahrendt S."/>
            <person name="Andreopoulos W."/>
            <person name="Barry K."/>
            <person name="Beard J."/>
            <person name="Benny G.L."/>
            <person name="Blankenship S."/>
            <person name="Bonito G."/>
            <person name="Cuomo C."/>
            <person name="Desiro A."/>
            <person name="Gervers K.A."/>
            <person name="Hundley H."/>
            <person name="Kuo A."/>
            <person name="LaButti K."/>
            <person name="Lang B.F."/>
            <person name="Lipzen A."/>
            <person name="O'Donnell K."/>
            <person name="Pangilinan J."/>
            <person name="Reynolds N."/>
            <person name="Sandor L."/>
            <person name="Smith M.E."/>
            <person name="Tsang A."/>
            <person name="Grigoriev I.V."/>
            <person name="Stajich J.E."/>
            <person name="Spatafora J.W."/>
        </authorList>
    </citation>
    <scope>NUCLEOTIDE SEQUENCE</scope>
    <source>
        <strain evidence="2">RSA 2281</strain>
    </source>
</reference>
<evidence type="ECO:0000256" key="1">
    <source>
        <dbReference type="SAM" id="MobiDB-lite"/>
    </source>
</evidence>
<evidence type="ECO:0000313" key="3">
    <source>
        <dbReference type="Proteomes" id="UP001209540"/>
    </source>
</evidence>
<dbReference type="AlphaFoldDB" id="A0AAD5KWC9"/>
<dbReference type="Pfam" id="PF16021">
    <property type="entry name" value="PDCD7"/>
    <property type="match status" value="1"/>
</dbReference>
<sequence length="242" mass="28687">MDAPPIRIIELRRQLANAIDSIESLANSSNDQLLAQHQNTESTLTELESTLQTVQNPKYLKRIISKQHKLERKKQQKEQQKSPQPSSSQKLRIRELSRLVEKLTQLRNIRRKRLEAKGHFFSEDGNEFFEKVKSWNAEQENQKLVEEKEFPTNEEKTLYIHPEDKWNNKGLFDKKAYEYWSQGYQNTDNLRRIRTHWDYYIYDNVDESNGNSSRQDKIPPTWVPPAPPSSWIWATHLVNQSP</sequence>
<dbReference type="EMBL" id="JAIXMP010000002">
    <property type="protein sequence ID" value="KAI9277025.1"/>
    <property type="molecule type" value="Genomic_DNA"/>
</dbReference>
<dbReference type="GO" id="GO:0005689">
    <property type="term" value="C:U12-type spliceosomal complex"/>
    <property type="evidence" value="ECO:0007669"/>
    <property type="project" value="TreeGrafter"/>
</dbReference>
<protein>
    <submittedName>
        <fullName evidence="2">Uncharacterized protein</fullName>
    </submittedName>
</protein>
<dbReference type="PANTHER" id="PTHR48190:SF2">
    <property type="entry name" value="PROGRAMMED CELL DEATH PROTEIN 7"/>
    <property type="match status" value="1"/>
</dbReference>
<feature type="compositionally biased region" description="Low complexity" evidence="1">
    <location>
        <begin position="81"/>
        <end position="90"/>
    </location>
</feature>
<dbReference type="InterPro" id="IPR031974">
    <property type="entry name" value="PDCD7"/>
</dbReference>
<feature type="region of interest" description="Disordered" evidence="1">
    <location>
        <begin position="68"/>
        <end position="91"/>
    </location>
</feature>
<dbReference type="InterPro" id="IPR052831">
    <property type="entry name" value="Apoptosis_promoter"/>
</dbReference>
<dbReference type="PANTHER" id="PTHR48190">
    <property type="entry name" value="PROGRAMMED CELL DEATH PROTEIN 7"/>
    <property type="match status" value="1"/>
</dbReference>
<evidence type="ECO:0000313" key="2">
    <source>
        <dbReference type="EMBL" id="KAI9277025.1"/>
    </source>
</evidence>
<gene>
    <name evidence="2" type="ORF">BDA99DRAFT_532109</name>
</gene>
<keyword evidence="3" id="KW-1185">Reference proteome</keyword>
<organism evidence="2 3">
    <name type="scientific">Phascolomyces articulosus</name>
    <dbReference type="NCBI Taxonomy" id="60185"/>
    <lineage>
        <taxon>Eukaryota</taxon>
        <taxon>Fungi</taxon>
        <taxon>Fungi incertae sedis</taxon>
        <taxon>Mucoromycota</taxon>
        <taxon>Mucoromycotina</taxon>
        <taxon>Mucoromycetes</taxon>
        <taxon>Mucorales</taxon>
        <taxon>Lichtheimiaceae</taxon>
        <taxon>Phascolomyces</taxon>
    </lineage>
</organism>
<name>A0AAD5KWC9_9FUNG</name>
<reference evidence="2" key="2">
    <citation type="submission" date="2023-02" db="EMBL/GenBank/DDBJ databases">
        <authorList>
            <consortium name="DOE Joint Genome Institute"/>
            <person name="Mondo S.J."/>
            <person name="Chang Y."/>
            <person name="Wang Y."/>
            <person name="Ahrendt S."/>
            <person name="Andreopoulos W."/>
            <person name="Barry K."/>
            <person name="Beard J."/>
            <person name="Benny G.L."/>
            <person name="Blankenship S."/>
            <person name="Bonito G."/>
            <person name="Cuomo C."/>
            <person name="Desiro A."/>
            <person name="Gervers K.A."/>
            <person name="Hundley H."/>
            <person name="Kuo A."/>
            <person name="LaButti K."/>
            <person name="Lang B.F."/>
            <person name="Lipzen A."/>
            <person name="O'Donnell K."/>
            <person name="Pangilinan J."/>
            <person name="Reynolds N."/>
            <person name="Sandor L."/>
            <person name="Smith M.W."/>
            <person name="Tsang A."/>
            <person name="Grigoriev I.V."/>
            <person name="Stajich J.E."/>
            <person name="Spatafora J.W."/>
        </authorList>
    </citation>
    <scope>NUCLEOTIDE SEQUENCE</scope>
    <source>
        <strain evidence="2">RSA 2281</strain>
    </source>
</reference>